<gene>
    <name evidence="4" type="ORF">CGK74_18230</name>
</gene>
<dbReference type="InterPro" id="IPR002611">
    <property type="entry name" value="IstB_ATP-bd"/>
</dbReference>
<dbReference type="PIRSF" id="PIRSF003073">
    <property type="entry name" value="DNAC_TnpB_IstB"/>
    <property type="match status" value="1"/>
</dbReference>
<dbReference type="InterPro" id="IPR027417">
    <property type="entry name" value="P-loop_NTPase"/>
</dbReference>
<sequence>MSGVHQTISRLRELRLTSMAEAYSVQLQQPKLHQLSFDDRFGLLVEHEASERDSKKLKRLVRSAGFPESASLEDADYRASRDIDKGFIASLASCEWIRQQLNLIVLGATGVGKTWLACAFGSQACRQRLPATFFRASDLYQEIAVASHDGSLPKLKAGLIKPSLLIIDDFGLSEISSQAAQVLLDVVDRRMRTGSLLITSQFPTDQWHGFFPDPTLADAILDRVVHQAHRITLKGESMRKLQAKRKMPPA</sequence>
<dbReference type="NCBIfam" id="NF038214">
    <property type="entry name" value="IS21_help_AAA"/>
    <property type="match status" value="1"/>
</dbReference>
<protein>
    <submittedName>
        <fullName evidence="4">AAA family ATPase</fullName>
    </submittedName>
</protein>
<keyword evidence="5" id="KW-1185">Reference proteome</keyword>
<dbReference type="PANTHER" id="PTHR30050:SF4">
    <property type="entry name" value="ATP-BINDING PROTEIN RV3427C IN INSERTION SEQUENCE-RELATED"/>
    <property type="match status" value="1"/>
</dbReference>
<organism evidence="4 5">
    <name type="scientific">Thauera propionica</name>
    <dbReference type="NCBI Taxonomy" id="2019431"/>
    <lineage>
        <taxon>Bacteria</taxon>
        <taxon>Pseudomonadati</taxon>
        <taxon>Pseudomonadota</taxon>
        <taxon>Betaproteobacteria</taxon>
        <taxon>Rhodocyclales</taxon>
        <taxon>Zoogloeaceae</taxon>
        <taxon>Thauera</taxon>
    </lineage>
</organism>
<evidence type="ECO:0000256" key="2">
    <source>
        <dbReference type="ARBA" id="ARBA00022840"/>
    </source>
</evidence>
<evidence type="ECO:0000313" key="4">
    <source>
        <dbReference type="EMBL" id="OYD52412.1"/>
    </source>
</evidence>
<dbReference type="Proteomes" id="UP000215181">
    <property type="component" value="Unassembled WGS sequence"/>
</dbReference>
<evidence type="ECO:0000256" key="1">
    <source>
        <dbReference type="ARBA" id="ARBA00022741"/>
    </source>
</evidence>
<keyword evidence="1" id="KW-0547">Nucleotide-binding</keyword>
<dbReference type="EMBL" id="NOIH01000040">
    <property type="protein sequence ID" value="OYD52412.1"/>
    <property type="molecule type" value="Genomic_DNA"/>
</dbReference>
<dbReference type="AlphaFoldDB" id="A0A235ETQ3"/>
<dbReference type="GO" id="GO:0006260">
    <property type="term" value="P:DNA replication"/>
    <property type="evidence" value="ECO:0007669"/>
    <property type="project" value="TreeGrafter"/>
</dbReference>
<dbReference type="SUPFAM" id="SSF52540">
    <property type="entry name" value="P-loop containing nucleoside triphosphate hydrolases"/>
    <property type="match status" value="1"/>
</dbReference>
<comment type="caution">
    <text evidence="4">The sequence shown here is derived from an EMBL/GenBank/DDBJ whole genome shotgun (WGS) entry which is preliminary data.</text>
</comment>
<dbReference type="GO" id="GO:0005524">
    <property type="term" value="F:ATP binding"/>
    <property type="evidence" value="ECO:0007669"/>
    <property type="project" value="UniProtKB-KW"/>
</dbReference>
<evidence type="ECO:0000313" key="5">
    <source>
        <dbReference type="Proteomes" id="UP000215181"/>
    </source>
</evidence>
<dbReference type="Gene3D" id="3.40.50.300">
    <property type="entry name" value="P-loop containing nucleotide triphosphate hydrolases"/>
    <property type="match status" value="1"/>
</dbReference>
<keyword evidence="2" id="KW-0067">ATP-binding</keyword>
<dbReference type="InterPro" id="IPR047661">
    <property type="entry name" value="IstB"/>
</dbReference>
<proteinExistence type="predicted"/>
<dbReference type="CDD" id="cd00009">
    <property type="entry name" value="AAA"/>
    <property type="match status" value="1"/>
</dbReference>
<dbReference type="InterPro" id="IPR028350">
    <property type="entry name" value="DNAC/IstB-like"/>
</dbReference>
<accession>A0A235ETQ3</accession>
<feature type="domain" description="IstB-like ATP-binding" evidence="3">
    <location>
        <begin position="10"/>
        <end position="243"/>
    </location>
</feature>
<dbReference type="RefSeq" id="WP_002943443.1">
    <property type="nucleotide sequence ID" value="NZ_NOIH01000040.1"/>
</dbReference>
<dbReference type="Pfam" id="PF01695">
    <property type="entry name" value="IstB_IS21"/>
    <property type="match status" value="1"/>
</dbReference>
<dbReference type="OrthoDB" id="8150723at2"/>
<dbReference type="PANTHER" id="PTHR30050">
    <property type="entry name" value="CHROMOSOMAL REPLICATION INITIATOR PROTEIN DNAA"/>
    <property type="match status" value="1"/>
</dbReference>
<reference evidence="4 5" key="1">
    <citation type="submission" date="2017-07" db="EMBL/GenBank/DDBJ databases">
        <title>Thauera sp. KNDSS-Mac4 genome sequence and assembly.</title>
        <authorList>
            <person name="Mayilraj S."/>
        </authorList>
    </citation>
    <scope>NUCLEOTIDE SEQUENCE [LARGE SCALE GENOMIC DNA]</scope>
    <source>
        <strain evidence="4 5">KNDSS-Mac4</strain>
    </source>
</reference>
<name>A0A235ETQ3_9RHOO</name>
<evidence type="ECO:0000259" key="3">
    <source>
        <dbReference type="Pfam" id="PF01695"/>
    </source>
</evidence>